<dbReference type="Gene3D" id="3.40.605.10">
    <property type="entry name" value="Aldehyde Dehydrogenase, Chain A, domain 1"/>
    <property type="match status" value="1"/>
</dbReference>
<dbReference type="OrthoDB" id="9812625at2"/>
<dbReference type="SUPFAM" id="SSF53720">
    <property type="entry name" value="ALDH-like"/>
    <property type="match status" value="1"/>
</dbReference>
<evidence type="ECO:0000313" key="7">
    <source>
        <dbReference type="EMBL" id="PSJ59583.1"/>
    </source>
</evidence>
<sequence>MSAQSAEKLHKNYVNGEWIGGDGVENINPSNTADVVGLYARATVEEANQAIAAAKAAFPRWSRSGILERHAVLRKAADEILARKQELGELLSREEGKTLPEAIGEVTRAGQIFDFFAGEVLRLSGEVLPSVRPGVGVEVTREPVGVIGIITPWNFPIAIPAWKIAPALAYGNTVVVKPADLVPGSAWAIVDILDRAGLPKGVLNLVMGKGSVVGQALLDSKDVNAVTFTGSVGTGKRVALASIEHGRKFQLEMGGKNPTIVLDDADLAVAVETVAQSAFFSTGQRCTASSRVIVTEGIHDRFVTALAERTRALRVGDALDKNTEIGPVVDAGQLKQDVDYIEIGKSEGARLVTGGDRLKRDTEGFYLQPALFVDATNQMRISREEIFGPVASVIRVKDYEEALATANDTDFGLSAGIVTTSLKYATHFKRNAEAGMVMVNVPTAGVDFHVPFGGRKGSSFGPREQGRYAAEFFTTVKTAYTAAG</sequence>
<accession>A0A2P7SAQ3</accession>
<feature type="active site" evidence="4">
    <location>
        <position position="252"/>
    </location>
</feature>
<dbReference type="InterPro" id="IPR029510">
    <property type="entry name" value="Ald_DH_CS_GLU"/>
</dbReference>
<dbReference type="InterPro" id="IPR016161">
    <property type="entry name" value="Ald_DH/histidinol_DH"/>
</dbReference>
<dbReference type="FunFam" id="3.40.309.10:FF:000012">
    <property type="entry name" value="Betaine aldehyde dehydrogenase"/>
    <property type="match status" value="1"/>
</dbReference>
<dbReference type="PANTHER" id="PTHR11699">
    <property type="entry name" value="ALDEHYDE DEHYDROGENASE-RELATED"/>
    <property type="match status" value="1"/>
</dbReference>
<dbReference type="GO" id="GO:0016620">
    <property type="term" value="F:oxidoreductase activity, acting on the aldehyde or oxo group of donors, NAD or NADP as acceptor"/>
    <property type="evidence" value="ECO:0007669"/>
    <property type="project" value="InterPro"/>
</dbReference>
<dbReference type="Gene3D" id="3.40.309.10">
    <property type="entry name" value="Aldehyde Dehydrogenase, Chain A, domain 2"/>
    <property type="match status" value="1"/>
</dbReference>
<dbReference type="CDD" id="cd07097">
    <property type="entry name" value="ALDH_KGSADH-YcbD"/>
    <property type="match status" value="1"/>
</dbReference>
<dbReference type="PROSITE" id="PS00070">
    <property type="entry name" value="ALDEHYDE_DEHYDR_CYS"/>
    <property type="match status" value="1"/>
</dbReference>
<dbReference type="EMBL" id="PXYK01000011">
    <property type="protein sequence ID" value="PSJ59583.1"/>
    <property type="molecule type" value="Genomic_DNA"/>
</dbReference>
<reference evidence="7 8" key="1">
    <citation type="submission" date="2018-03" db="EMBL/GenBank/DDBJ databases">
        <title>The draft genome of Mesorhizobium sp. 6GN-30.</title>
        <authorList>
            <person name="Liu L."/>
            <person name="Li L."/>
            <person name="Wang T."/>
            <person name="Zhang X."/>
            <person name="Liang L."/>
        </authorList>
    </citation>
    <scope>NUCLEOTIDE SEQUENCE [LARGE SCALE GENOMIC DNA]</scope>
    <source>
        <strain evidence="7 8">6GN30</strain>
    </source>
</reference>
<evidence type="ECO:0000256" key="3">
    <source>
        <dbReference type="ARBA" id="ARBA00023097"/>
    </source>
</evidence>
<feature type="domain" description="Aldehyde dehydrogenase" evidence="6">
    <location>
        <begin position="23"/>
        <end position="478"/>
    </location>
</feature>
<keyword evidence="2 5" id="KW-0560">Oxidoreductase</keyword>
<organism evidence="7 8">
    <name type="scientific">Kumtagia ephedrae</name>
    <dbReference type="NCBI Taxonomy" id="2116701"/>
    <lineage>
        <taxon>Bacteria</taxon>
        <taxon>Pseudomonadati</taxon>
        <taxon>Pseudomonadota</taxon>
        <taxon>Alphaproteobacteria</taxon>
        <taxon>Hyphomicrobiales</taxon>
        <taxon>Phyllobacteriaceae</taxon>
        <taxon>Kumtagia</taxon>
    </lineage>
</organism>
<proteinExistence type="inferred from homology"/>
<evidence type="ECO:0000256" key="4">
    <source>
        <dbReference type="PROSITE-ProRule" id="PRU10007"/>
    </source>
</evidence>
<dbReference type="InterPro" id="IPR015590">
    <property type="entry name" value="Aldehyde_DH_dom"/>
</dbReference>
<protein>
    <submittedName>
        <fullName evidence="7">Aldehyde dehydrogenase family protein</fullName>
    </submittedName>
</protein>
<dbReference type="InterPro" id="IPR016163">
    <property type="entry name" value="Ald_DH_C"/>
</dbReference>
<dbReference type="FunFam" id="3.40.605.10:FF:000007">
    <property type="entry name" value="NAD/NADP-dependent betaine aldehyde dehydrogenase"/>
    <property type="match status" value="1"/>
</dbReference>
<comment type="similarity">
    <text evidence="1 5">Belongs to the aldehyde dehydrogenase family.</text>
</comment>
<comment type="caution">
    <text evidence="7">The sequence shown here is derived from an EMBL/GenBank/DDBJ whole genome shotgun (WGS) entry which is preliminary data.</text>
</comment>
<evidence type="ECO:0000256" key="5">
    <source>
        <dbReference type="RuleBase" id="RU003345"/>
    </source>
</evidence>
<dbReference type="Pfam" id="PF00171">
    <property type="entry name" value="Aldedh"/>
    <property type="match status" value="1"/>
</dbReference>
<evidence type="ECO:0000256" key="1">
    <source>
        <dbReference type="ARBA" id="ARBA00009986"/>
    </source>
</evidence>
<gene>
    <name evidence="7" type="ORF">C7I84_13185</name>
</gene>
<dbReference type="PROSITE" id="PS00687">
    <property type="entry name" value="ALDEHYDE_DEHYDR_GLU"/>
    <property type="match status" value="1"/>
</dbReference>
<keyword evidence="8" id="KW-1185">Reference proteome</keyword>
<dbReference type="AlphaFoldDB" id="A0A2P7SAQ3"/>
<evidence type="ECO:0000313" key="8">
    <source>
        <dbReference type="Proteomes" id="UP000241229"/>
    </source>
</evidence>
<keyword evidence="3" id="KW-0558">Oxidation</keyword>
<dbReference type="InterPro" id="IPR016162">
    <property type="entry name" value="Ald_DH_N"/>
</dbReference>
<dbReference type="InterPro" id="IPR016160">
    <property type="entry name" value="Ald_DH_CS_CYS"/>
</dbReference>
<name>A0A2P7SAQ3_9HYPH</name>
<evidence type="ECO:0000259" key="6">
    <source>
        <dbReference type="Pfam" id="PF00171"/>
    </source>
</evidence>
<dbReference type="Proteomes" id="UP000241229">
    <property type="component" value="Unassembled WGS sequence"/>
</dbReference>
<evidence type="ECO:0000256" key="2">
    <source>
        <dbReference type="ARBA" id="ARBA00023002"/>
    </source>
</evidence>
<dbReference type="RefSeq" id="WP_106772658.1">
    <property type="nucleotide sequence ID" value="NZ_PXYK01000011.1"/>
</dbReference>